<gene>
    <name evidence="1" type="ORF">GCA01S_034_00100</name>
</gene>
<reference evidence="1 2" key="1">
    <citation type="submission" date="2014-04" db="EMBL/GenBank/DDBJ databases">
        <title>Whole genome shotgun sequence of Geobacillus caldoxylosilyticus NBRC 107762.</title>
        <authorList>
            <person name="Hosoyama A."/>
            <person name="Hosoyama Y."/>
            <person name="Katano-Makiyama Y."/>
            <person name="Tsuchikane K."/>
            <person name="Ohji S."/>
            <person name="Ichikawa N."/>
            <person name="Yamazoe A."/>
            <person name="Fujita N."/>
        </authorList>
    </citation>
    <scope>NUCLEOTIDE SEQUENCE [LARGE SCALE GENOMIC DNA]</scope>
    <source>
        <strain evidence="1 2">NBRC 107762</strain>
    </source>
</reference>
<dbReference type="AlphaFoldDB" id="A0A023DG02"/>
<sequence length="88" mass="9991">MMEEEYPYLDRVGIAHSSRVGIMNSRVLNPYQGIEDFHLFFDTVLQQGNKGRDGRMGRYDRVNHLDGLFISDLSLAVLVENLSPACTT</sequence>
<evidence type="ECO:0000313" key="1">
    <source>
        <dbReference type="EMBL" id="GAJ40234.1"/>
    </source>
</evidence>
<comment type="caution">
    <text evidence="1">The sequence shown here is derived from an EMBL/GenBank/DDBJ whole genome shotgun (WGS) entry which is preliminary data.</text>
</comment>
<protein>
    <submittedName>
        <fullName evidence="1">Uncharacterized protein</fullName>
    </submittedName>
</protein>
<evidence type="ECO:0000313" key="2">
    <source>
        <dbReference type="Proteomes" id="UP000023561"/>
    </source>
</evidence>
<organism evidence="1 2">
    <name type="scientific">Parageobacillus caldoxylosilyticus NBRC 107762</name>
    <dbReference type="NCBI Taxonomy" id="1220594"/>
    <lineage>
        <taxon>Bacteria</taxon>
        <taxon>Bacillati</taxon>
        <taxon>Bacillota</taxon>
        <taxon>Bacilli</taxon>
        <taxon>Bacillales</taxon>
        <taxon>Anoxybacillaceae</taxon>
        <taxon>Saccharococcus</taxon>
    </lineage>
</organism>
<proteinExistence type="predicted"/>
<dbReference type="Proteomes" id="UP000023561">
    <property type="component" value="Unassembled WGS sequence"/>
</dbReference>
<dbReference type="EMBL" id="BAWO01000034">
    <property type="protein sequence ID" value="GAJ40234.1"/>
    <property type="molecule type" value="Genomic_DNA"/>
</dbReference>
<accession>A0A023DG02</accession>
<keyword evidence="2" id="KW-1185">Reference proteome</keyword>
<name>A0A023DG02_9BACL</name>